<dbReference type="InterPro" id="IPR018711">
    <property type="entry name" value="NAGPA"/>
</dbReference>
<gene>
    <name evidence="2" type="ORF">IPZ78_11140</name>
</gene>
<feature type="domain" description="Phosphodiester glycosidase" evidence="1">
    <location>
        <begin position="142"/>
        <end position="321"/>
    </location>
</feature>
<dbReference type="PANTHER" id="PTHR40446">
    <property type="entry name" value="N-ACETYLGLUCOSAMINE-1-PHOSPHODIESTER ALPHA-N-ACETYLGLUCOSAMINIDASE"/>
    <property type="match status" value="1"/>
</dbReference>
<proteinExistence type="predicted"/>
<dbReference type="Pfam" id="PF09992">
    <property type="entry name" value="NAGPA"/>
    <property type="match status" value="1"/>
</dbReference>
<evidence type="ECO:0000259" key="1">
    <source>
        <dbReference type="Pfam" id="PF09992"/>
    </source>
</evidence>
<keyword evidence="3" id="KW-1185">Reference proteome</keyword>
<dbReference type="PANTHER" id="PTHR40446:SF2">
    <property type="entry name" value="N-ACETYLGLUCOSAMINE-1-PHOSPHODIESTER ALPHA-N-ACETYLGLUCOSAMINIDASE"/>
    <property type="match status" value="1"/>
</dbReference>
<dbReference type="GO" id="GO:0016798">
    <property type="term" value="F:hydrolase activity, acting on glycosyl bonds"/>
    <property type="evidence" value="ECO:0007669"/>
    <property type="project" value="UniProtKB-KW"/>
</dbReference>
<evidence type="ECO:0000313" key="2">
    <source>
        <dbReference type="EMBL" id="MCA5005707.1"/>
    </source>
</evidence>
<comment type="caution">
    <text evidence="2">The sequence shown here is derived from an EMBL/GenBank/DDBJ whole genome shotgun (WGS) entry which is preliminary data.</text>
</comment>
<keyword evidence="2" id="KW-0326">Glycosidase</keyword>
<protein>
    <submittedName>
        <fullName evidence="2">Phosphodiester glycosidase family protein</fullName>
    </submittedName>
</protein>
<evidence type="ECO:0000313" key="3">
    <source>
        <dbReference type="Proteomes" id="UP001165302"/>
    </source>
</evidence>
<name>A0ABS7Z6D0_9SPHI</name>
<dbReference type="EMBL" id="JADEYP010000020">
    <property type="protein sequence ID" value="MCA5005707.1"/>
    <property type="molecule type" value="Genomic_DNA"/>
</dbReference>
<dbReference type="RefSeq" id="WP_225553698.1">
    <property type="nucleotide sequence ID" value="NZ_JADEYP010000020.1"/>
</dbReference>
<accession>A0ABS7Z6D0</accession>
<keyword evidence="2" id="KW-0378">Hydrolase</keyword>
<sequence length="325" mass="35640">MNYYKNAIRLFSVTLTTLFFIHCGKSEVPQEIVKEPEPTEEETPITPTTPTPIDVIELIKTKSSLIKSIISTDTKILAEGITTYSIKYVNTTDRNMNISIIVADMGYKHVSAQVLNPYNSSDNKFQNLPDMARANEEVGTKIWAAVNGDYFSWSNMLTTGPFIHDGVIRKGNPVGSSRPAFGITRVGLPVFLNPPASQSAVFQYGDNLLKHLIGGNQWFIYNGNKITINDSTVEPRTAIGMREDKKLIAITVDGRQASHSNGMSFVQLQSIYEALGAKFAFNLDGGGSTVSVARRGNSAEWDILNNPSEVPLRAIANGIGFISTK</sequence>
<dbReference type="Proteomes" id="UP001165302">
    <property type="component" value="Unassembled WGS sequence"/>
</dbReference>
<reference evidence="2" key="1">
    <citation type="submission" date="2020-10" db="EMBL/GenBank/DDBJ databases">
        <authorList>
            <person name="Lu T."/>
            <person name="Wang Q."/>
            <person name="Han X."/>
        </authorList>
    </citation>
    <scope>NUCLEOTIDE SEQUENCE</scope>
    <source>
        <strain evidence="2">WQ 366</strain>
    </source>
</reference>
<organism evidence="2 3">
    <name type="scientific">Sphingobacterium bovistauri</name>
    <dbReference type="NCBI Taxonomy" id="2781959"/>
    <lineage>
        <taxon>Bacteria</taxon>
        <taxon>Pseudomonadati</taxon>
        <taxon>Bacteroidota</taxon>
        <taxon>Sphingobacteriia</taxon>
        <taxon>Sphingobacteriales</taxon>
        <taxon>Sphingobacteriaceae</taxon>
        <taxon>Sphingobacterium</taxon>
    </lineage>
</organism>